<accession>A0A921Q6J5</accession>
<dbReference type="EMBL" id="CM027689">
    <property type="protein sequence ID" value="KAG0515881.1"/>
    <property type="molecule type" value="Genomic_DNA"/>
</dbReference>
<proteinExistence type="predicted"/>
<gene>
    <name evidence="1" type="ORF">BDA96_10G315200</name>
</gene>
<comment type="caution">
    <text evidence="1">The sequence shown here is derived from an EMBL/GenBank/DDBJ whole genome shotgun (WGS) entry which is preliminary data.</text>
</comment>
<evidence type="ECO:0000313" key="1">
    <source>
        <dbReference type="EMBL" id="KAG0515881.1"/>
    </source>
</evidence>
<organism evidence="1 2">
    <name type="scientific">Sorghum bicolor</name>
    <name type="common">Sorghum</name>
    <name type="synonym">Sorghum vulgare</name>
    <dbReference type="NCBI Taxonomy" id="4558"/>
    <lineage>
        <taxon>Eukaryota</taxon>
        <taxon>Viridiplantae</taxon>
        <taxon>Streptophyta</taxon>
        <taxon>Embryophyta</taxon>
        <taxon>Tracheophyta</taxon>
        <taxon>Spermatophyta</taxon>
        <taxon>Magnoliopsida</taxon>
        <taxon>Liliopsida</taxon>
        <taxon>Poales</taxon>
        <taxon>Poaceae</taxon>
        <taxon>PACMAD clade</taxon>
        <taxon>Panicoideae</taxon>
        <taxon>Andropogonodae</taxon>
        <taxon>Andropogoneae</taxon>
        <taxon>Sorghinae</taxon>
        <taxon>Sorghum</taxon>
    </lineage>
</organism>
<reference evidence="1" key="1">
    <citation type="journal article" date="2019" name="BMC Genomics">
        <title>A new reference genome for Sorghum bicolor reveals high levels of sequence similarity between sweet and grain genotypes: implications for the genetics of sugar metabolism.</title>
        <authorList>
            <person name="Cooper E.A."/>
            <person name="Brenton Z.W."/>
            <person name="Flinn B.S."/>
            <person name="Jenkins J."/>
            <person name="Shu S."/>
            <person name="Flowers D."/>
            <person name="Luo F."/>
            <person name="Wang Y."/>
            <person name="Xia P."/>
            <person name="Barry K."/>
            <person name="Daum C."/>
            <person name="Lipzen A."/>
            <person name="Yoshinaga Y."/>
            <person name="Schmutz J."/>
            <person name="Saski C."/>
            <person name="Vermerris W."/>
            <person name="Kresovich S."/>
        </authorList>
    </citation>
    <scope>NUCLEOTIDE SEQUENCE</scope>
</reference>
<dbReference type="AlphaFoldDB" id="A0A921Q6J5"/>
<name>A0A921Q6J5_SORBI</name>
<evidence type="ECO:0000313" key="2">
    <source>
        <dbReference type="Proteomes" id="UP000807115"/>
    </source>
</evidence>
<reference evidence="1" key="2">
    <citation type="submission" date="2020-10" db="EMBL/GenBank/DDBJ databases">
        <authorList>
            <person name="Cooper E.A."/>
            <person name="Brenton Z.W."/>
            <person name="Flinn B.S."/>
            <person name="Jenkins J."/>
            <person name="Shu S."/>
            <person name="Flowers D."/>
            <person name="Luo F."/>
            <person name="Wang Y."/>
            <person name="Xia P."/>
            <person name="Barry K."/>
            <person name="Daum C."/>
            <person name="Lipzen A."/>
            <person name="Yoshinaga Y."/>
            <person name="Schmutz J."/>
            <person name="Saski C."/>
            <person name="Vermerris W."/>
            <person name="Kresovich S."/>
        </authorList>
    </citation>
    <scope>NUCLEOTIDE SEQUENCE</scope>
</reference>
<protein>
    <submittedName>
        <fullName evidence="1">Uncharacterized protein</fullName>
    </submittedName>
</protein>
<dbReference type="Proteomes" id="UP000807115">
    <property type="component" value="Chromosome 10"/>
</dbReference>
<sequence length="83" mass="9275">MAPFTSTEMAVLSELLETITWTTLSLKRSFKISNQTMMVKSTVPQVHSDKTNQQSLDFGGNQCKTLAIYNLDRCTSSTLSVMH</sequence>